<dbReference type="GO" id="GO:0006950">
    <property type="term" value="P:response to stress"/>
    <property type="evidence" value="ECO:0007669"/>
    <property type="project" value="TreeGrafter"/>
</dbReference>
<keyword evidence="3" id="KW-0804">Transcription</keyword>
<organism evidence="5 6">
    <name type="scientific">Kushneria phosphatilytica</name>
    <dbReference type="NCBI Taxonomy" id="657387"/>
    <lineage>
        <taxon>Bacteria</taxon>
        <taxon>Pseudomonadati</taxon>
        <taxon>Pseudomonadota</taxon>
        <taxon>Gammaproteobacteria</taxon>
        <taxon>Oceanospirillales</taxon>
        <taxon>Halomonadaceae</taxon>
        <taxon>Kushneria</taxon>
    </lineage>
</organism>
<feature type="domain" description="HTH marR-type" evidence="4">
    <location>
        <begin position="40"/>
        <end position="170"/>
    </location>
</feature>
<keyword evidence="2" id="KW-0238">DNA-binding</keyword>
<accession>A0A5C1A320</accession>
<keyword evidence="6" id="KW-1185">Reference proteome</keyword>
<dbReference type="PRINTS" id="PR00598">
    <property type="entry name" value="HTHMARR"/>
</dbReference>
<dbReference type="SUPFAM" id="SSF46785">
    <property type="entry name" value="Winged helix' DNA-binding domain"/>
    <property type="match status" value="1"/>
</dbReference>
<dbReference type="InterPro" id="IPR039422">
    <property type="entry name" value="MarR/SlyA-like"/>
</dbReference>
<protein>
    <submittedName>
        <fullName evidence="5">MarR family transcriptional regulator</fullName>
    </submittedName>
</protein>
<dbReference type="InterPro" id="IPR036390">
    <property type="entry name" value="WH_DNA-bd_sf"/>
</dbReference>
<dbReference type="Gene3D" id="1.10.10.10">
    <property type="entry name" value="Winged helix-like DNA-binding domain superfamily/Winged helix DNA-binding domain"/>
    <property type="match status" value="1"/>
</dbReference>
<dbReference type="Pfam" id="PF01047">
    <property type="entry name" value="MarR"/>
    <property type="match status" value="1"/>
</dbReference>
<evidence type="ECO:0000313" key="5">
    <source>
        <dbReference type="EMBL" id="QEL12464.1"/>
    </source>
</evidence>
<dbReference type="InterPro" id="IPR036388">
    <property type="entry name" value="WH-like_DNA-bd_sf"/>
</dbReference>
<evidence type="ECO:0000256" key="2">
    <source>
        <dbReference type="ARBA" id="ARBA00023125"/>
    </source>
</evidence>
<evidence type="ECO:0000313" key="6">
    <source>
        <dbReference type="Proteomes" id="UP000322553"/>
    </source>
</evidence>
<keyword evidence="1" id="KW-0805">Transcription regulation</keyword>
<evidence type="ECO:0000256" key="3">
    <source>
        <dbReference type="ARBA" id="ARBA00023163"/>
    </source>
</evidence>
<dbReference type="GO" id="GO:0003677">
    <property type="term" value="F:DNA binding"/>
    <property type="evidence" value="ECO:0007669"/>
    <property type="project" value="UniProtKB-KW"/>
</dbReference>
<reference evidence="5 6" key="1">
    <citation type="submission" date="2019-08" db="EMBL/GenBank/DDBJ databases">
        <title>Complete genome sequence of Kushneria sp. YCWA18, a halophilic phosphate-solubilizing bacterium isolated from Daqiao saltern in China.</title>
        <authorList>
            <person name="Du G.-X."/>
            <person name="Qu L.-Y."/>
        </authorList>
    </citation>
    <scope>NUCLEOTIDE SEQUENCE [LARGE SCALE GENOMIC DNA]</scope>
    <source>
        <strain evidence="5 6">YCWA18</strain>
    </source>
</reference>
<evidence type="ECO:0000256" key="1">
    <source>
        <dbReference type="ARBA" id="ARBA00023015"/>
    </source>
</evidence>
<dbReference type="InterPro" id="IPR023187">
    <property type="entry name" value="Tscrpt_reg_MarR-type_CS"/>
</dbReference>
<dbReference type="PANTHER" id="PTHR33164:SF57">
    <property type="entry name" value="MARR-FAMILY TRANSCRIPTIONAL REGULATOR"/>
    <property type="match status" value="1"/>
</dbReference>
<dbReference type="InterPro" id="IPR000835">
    <property type="entry name" value="HTH_MarR-typ"/>
</dbReference>
<dbReference type="PROSITE" id="PS01117">
    <property type="entry name" value="HTH_MARR_1"/>
    <property type="match status" value="1"/>
</dbReference>
<dbReference type="Proteomes" id="UP000322553">
    <property type="component" value="Chromosome"/>
</dbReference>
<dbReference type="AlphaFoldDB" id="A0A5C1A320"/>
<sequence length="185" mass="21436">MFPGIHTLLKVSPYRDNASCSAALSRQGAVMSDTHETPAILALERQIAFLVRRLEANQRRRNYPLERAHYLLLLMLEEQEPQSSGTLAEQLGLDSSTVTRQINVMLRHELITRTPDPHDRRGGLLYLTDHGRQQLDQMRKLRRESARELFADWDEPSRAELARLLERLNNTIEQRVAEHFSRSRS</sequence>
<dbReference type="GO" id="GO:0003700">
    <property type="term" value="F:DNA-binding transcription factor activity"/>
    <property type="evidence" value="ECO:0007669"/>
    <property type="project" value="InterPro"/>
</dbReference>
<dbReference type="SMART" id="SM00347">
    <property type="entry name" value="HTH_MARR"/>
    <property type="match status" value="1"/>
</dbReference>
<dbReference type="PROSITE" id="PS50995">
    <property type="entry name" value="HTH_MARR_2"/>
    <property type="match status" value="1"/>
</dbReference>
<gene>
    <name evidence="5" type="ORF">FY550_15830</name>
</gene>
<name>A0A5C1A320_9GAMM</name>
<dbReference type="EMBL" id="CP043420">
    <property type="protein sequence ID" value="QEL12464.1"/>
    <property type="molecule type" value="Genomic_DNA"/>
</dbReference>
<evidence type="ECO:0000259" key="4">
    <source>
        <dbReference type="PROSITE" id="PS50995"/>
    </source>
</evidence>
<dbReference type="PANTHER" id="PTHR33164">
    <property type="entry name" value="TRANSCRIPTIONAL REGULATOR, MARR FAMILY"/>
    <property type="match status" value="1"/>
</dbReference>
<dbReference type="KEGG" id="kuy:FY550_15830"/>
<proteinExistence type="predicted"/>